<gene>
    <name evidence="7" type="ORF">PIB30_061155</name>
</gene>
<dbReference type="Proteomes" id="UP001341840">
    <property type="component" value="Unassembled WGS sequence"/>
</dbReference>
<evidence type="ECO:0000256" key="2">
    <source>
        <dbReference type="ARBA" id="ARBA00022723"/>
    </source>
</evidence>
<dbReference type="InterPro" id="IPR002401">
    <property type="entry name" value="Cyt_P450_E_grp-I"/>
</dbReference>
<sequence length="212" mass="24127">MKETLRLYPPSPLGVHREFTDDCILGGYQIKLGTRLVTNLWKIHTDSSVWSDPLEFKPERFLTTHKDTDVKGHNFELLPFGSGRRVCPAISFGFQMVHFILANFLHSYEILNPSPELVDIDGTLGITHVKTTPLEILVKPIDGTLGITHVKTTPLEILVKPCLVPSCYDTVIISVLAHSPWCIVVFHIVDPNGLWNIKRERSQIYINENHWH</sequence>
<comment type="similarity">
    <text evidence="6">Belongs to the cytochrome P450 family.</text>
</comment>
<dbReference type="SUPFAM" id="SSF48264">
    <property type="entry name" value="Cytochrome P450"/>
    <property type="match status" value="1"/>
</dbReference>
<keyword evidence="5 6" id="KW-0503">Monooxygenase</keyword>
<dbReference type="InterPro" id="IPR036396">
    <property type="entry name" value="Cyt_P450_sf"/>
</dbReference>
<dbReference type="PANTHER" id="PTHR47947">
    <property type="entry name" value="CYTOCHROME P450 82C3-RELATED"/>
    <property type="match status" value="1"/>
</dbReference>
<dbReference type="PANTHER" id="PTHR47947:SF49">
    <property type="entry name" value="CYTOCHROME P450 FAMILY PROTEIN"/>
    <property type="match status" value="1"/>
</dbReference>
<dbReference type="Pfam" id="PF00067">
    <property type="entry name" value="p450"/>
    <property type="match status" value="1"/>
</dbReference>
<keyword evidence="4 6" id="KW-0408">Iron</keyword>
<evidence type="ECO:0000313" key="7">
    <source>
        <dbReference type="EMBL" id="MED6185866.1"/>
    </source>
</evidence>
<proteinExistence type="inferred from homology"/>
<dbReference type="EMBL" id="JASCZI010181793">
    <property type="protein sequence ID" value="MED6185866.1"/>
    <property type="molecule type" value="Genomic_DNA"/>
</dbReference>
<accession>A0ABU6WJ07</accession>
<dbReference type="Gene3D" id="1.10.630.10">
    <property type="entry name" value="Cytochrome P450"/>
    <property type="match status" value="1"/>
</dbReference>
<evidence type="ECO:0000256" key="1">
    <source>
        <dbReference type="ARBA" id="ARBA00022617"/>
    </source>
</evidence>
<evidence type="ECO:0000256" key="5">
    <source>
        <dbReference type="ARBA" id="ARBA00023033"/>
    </source>
</evidence>
<dbReference type="InterPro" id="IPR001128">
    <property type="entry name" value="Cyt_P450"/>
</dbReference>
<dbReference type="PRINTS" id="PR00463">
    <property type="entry name" value="EP450I"/>
</dbReference>
<keyword evidence="3 6" id="KW-0560">Oxidoreductase</keyword>
<dbReference type="InterPro" id="IPR017972">
    <property type="entry name" value="Cyt_P450_CS"/>
</dbReference>
<comment type="caution">
    <text evidence="7">The sequence shown here is derived from an EMBL/GenBank/DDBJ whole genome shotgun (WGS) entry which is preliminary data.</text>
</comment>
<evidence type="ECO:0000313" key="8">
    <source>
        <dbReference type="Proteomes" id="UP001341840"/>
    </source>
</evidence>
<evidence type="ECO:0000256" key="3">
    <source>
        <dbReference type="ARBA" id="ARBA00023002"/>
    </source>
</evidence>
<keyword evidence="2 6" id="KW-0479">Metal-binding</keyword>
<name>A0ABU6WJ07_9FABA</name>
<keyword evidence="8" id="KW-1185">Reference proteome</keyword>
<dbReference type="PROSITE" id="PS00086">
    <property type="entry name" value="CYTOCHROME_P450"/>
    <property type="match status" value="1"/>
</dbReference>
<organism evidence="7 8">
    <name type="scientific">Stylosanthes scabra</name>
    <dbReference type="NCBI Taxonomy" id="79078"/>
    <lineage>
        <taxon>Eukaryota</taxon>
        <taxon>Viridiplantae</taxon>
        <taxon>Streptophyta</taxon>
        <taxon>Embryophyta</taxon>
        <taxon>Tracheophyta</taxon>
        <taxon>Spermatophyta</taxon>
        <taxon>Magnoliopsida</taxon>
        <taxon>eudicotyledons</taxon>
        <taxon>Gunneridae</taxon>
        <taxon>Pentapetalae</taxon>
        <taxon>rosids</taxon>
        <taxon>fabids</taxon>
        <taxon>Fabales</taxon>
        <taxon>Fabaceae</taxon>
        <taxon>Papilionoideae</taxon>
        <taxon>50 kb inversion clade</taxon>
        <taxon>dalbergioids sensu lato</taxon>
        <taxon>Dalbergieae</taxon>
        <taxon>Pterocarpus clade</taxon>
        <taxon>Stylosanthes</taxon>
    </lineage>
</organism>
<reference evidence="7 8" key="1">
    <citation type="journal article" date="2023" name="Plants (Basel)">
        <title>Bridging the Gap: Combining Genomics and Transcriptomics Approaches to Understand Stylosanthes scabra, an Orphan Legume from the Brazilian Caatinga.</title>
        <authorList>
            <person name="Ferreira-Neto J.R.C."/>
            <person name="da Silva M.D."/>
            <person name="Binneck E."/>
            <person name="de Melo N.F."/>
            <person name="da Silva R.H."/>
            <person name="de Melo A.L.T.M."/>
            <person name="Pandolfi V."/>
            <person name="Bustamante F.O."/>
            <person name="Brasileiro-Vidal A.C."/>
            <person name="Benko-Iseppon A.M."/>
        </authorList>
    </citation>
    <scope>NUCLEOTIDE SEQUENCE [LARGE SCALE GENOMIC DNA]</scope>
    <source>
        <tissue evidence="7">Leaves</tissue>
    </source>
</reference>
<keyword evidence="1 6" id="KW-0349">Heme</keyword>
<dbReference type="InterPro" id="IPR050651">
    <property type="entry name" value="Plant_Cytochrome_P450_Monoox"/>
</dbReference>
<evidence type="ECO:0000256" key="4">
    <source>
        <dbReference type="ARBA" id="ARBA00023004"/>
    </source>
</evidence>
<protein>
    <submittedName>
        <fullName evidence="7">Uncharacterized protein</fullName>
    </submittedName>
</protein>
<evidence type="ECO:0000256" key="6">
    <source>
        <dbReference type="RuleBase" id="RU000461"/>
    </source>
</evidence>